<proteinExistence type="predicted"/>
<dbReference type="OrthoDB" id="19653at2759"/>
<dbReference type="EMBL" id="SGPK01000199">
    <property type="protein sequence ID" value="THH06379.1"/>
    <property type="molecule type" value="Genomic_DNA"/>
</dbReference>
<dbReference type="PANTHER" id="PTHR23024:SF339">
    <property type="entry name" value="ALPHA_BETA HYDROLASE FOLD-3 DOMAIN-CONTAINING PROTEIN"/>
    <property type="match status" value="1"/>
</dbReference>
<feature type="domain" description="Alpha/beta hydrolase fold-3" evidence="1">
    <location>
        <begin position="56"/>
        <end position="210"/>
    </location>
</feature>
<sequence>MSTVAPPLDKLVPFSVSTFTYKIVDGHSILADVIVPKKLFGEGPGSPKWKAKRPVIVRYHGGWLIGGQRQFLPWWPRWVLDIALKQDAIIAVPDYRLLPEATAEEILDDIHDFWKWLGNEFSVAVRNEYPGLQPDLDRVFLVGESAGGYLALQTALSFYKPEGRATESGLRIRVAAAQYPLVSIRTPIWTQDYHKEILGQPQYPNSKVDNHLAAIAAARTSTGKQPVETNIPMMTAALVPTPRAQLAVAIQQRGRYVDILGPERDTSHGKRRLHHEDRIEDGAVLPPVLFVHGVDDQICPVEGTDAFIEHLRKYQGIDGLAQGKAESEVLKYCKVPGEHLFDTEVNLSEDTDEWVKDAAAFVEKNWLE</sequence>
<evidence type="ECO:0000259" key="1">
    <source>
        <dbReference type="Pfam" id="PF07859"/>
    </source>
</evidence>
<protein>
    <recommendedName>
        <fullName evidence="1">Alpha/beta hydrolase fold-3 domain-containing protein</fullName>
    </recommendedName>
</protein>
<accession>A0A4S4L4W3</accession>
<comment type="caution">
    <text evidence="2">The sequence shown here is derived from an EMBL/GenBank/DDBJ whole genome shotgun (WGS) entry which is preliminary data.</text>
</comment>
<dbReference type="PANTHER" id="PTHR23024">
    <property type="entry name" value="ARYLACETAMIDE DEACETYLASE"/>
    <property type="match status" value="1"/>
</dbReference>
<evidence type="ECO:0000313" key="2">
    <source>
        <dbReference type="EMBL" id="THH06379.1"/>
    </source>
</evidence>
<reference evidence="2 3" key="1">
    <citation type="submission" date="2019-02" db="EMBL/GenBank/DDBJ databases">
        <title>Genome sequencing of the rare red list fungi Phellinidium pouzarii.</title>
        <authorList>
            <person name="Buettner E."/>
            <person name="Kellner H."/>
        </authorList>
    </citation>
    <scope>NUCLEOTIDE SEQUENCE [LARGE SCALE GENOMIC DNA]</scope>
    <source>
        <strain evidence="2 3">DSM 108285</strain>
    </source>
</reference>
<name>A0A4S4L4W3_9AGAM</name>
<organism evidence="2 3">
    <name type="scientific">Phellinidium pouzarii</name>
    <dbReference type="NCBI Taxonomy" id="167371"/>
    <lineage>
        <taxon>Eukaryota</taxon>
        <taxon>Fungi</taxon>
        <taxon>Dikarya</taxon>
        <taxon>Basidiomycota</taxon>
        <taxon>Agaricomycotina</taxon>
        <taxon>Agaricomycetes</taxon>
        <taxon>Hymenochaetales</taxon>
        <taxon>Hymenochaetaceae</taxon>
        <taxon>Phellinidium</taxon>
    </lineage>
</organism>
<dbReference type="Proteomes" id="UP000308199">
    <property type="component" value="Unassembled WGS sequence"/>
</dbReference>
<dbReference type="InterPro" id="IPR050466">
    <property type="entry name" value="Carboxylest/Gibb_receptor"/>
</dbReference>
<dbReference type="Gene3D" id="3.40.50.1820">
    <property type="entry name" value="alpha/beta hydrolase"/>
    <property type="match status" value="1"/>
</dbReference>
<dbReference type="InterPro" id="IPR013094">
    <property type="entry name" value="AB_hydrolase_3"/>
</dbReference>
<keyword evidence="3" id="KW-1185">Reference proteome</keyword>
<dbReference type="GO" id="GO:0016787">
    <property type="term" value="F:hydrolase activity"/>
    <property type="evidence" value="ECO:0007669"/>
    <property type="project" value="InterPro"/>
</dbReference>
<evidence type="ECO:0000313" key="3">
    <source>
        <dbReference type="Proteomes" id="UP000308199"/>
    </source>
</evidence>
<dbReference type="InterPro" id="IPR029058">
    <property type="entry name" value="AB_hydrolase_fold"/>
</dbReference>
<gene>
    <name evidence="2" type="ORF">EW145_g4129</name>
</gene>
<dbReference type="Pfam" id="PF07859">
    <property type="entry name" value="Abhydrolase_3"/>
    <property type="match status" value="1"/>
</dbReference>
<dbReference type="SUPFAM" id="SSF53474">
    <property type="entry name" value="alpha/beta-Hydrolases"/>
    <property type="match status" value="1"/>
</dbReference>
<dbReference type="AlphaFoldDB" id="A0A4S4L4W3"/>